<evidence type="ECO:0000256" key="14">
    <source>
        <dbReference type="ARBA" id="ARBA00049551"/>
    </source>
</evidence>
<keyword evidence="13 15" id="KW-0472">Membrane</keyword>
<dbReference type="PANTHER" id="PTHR11435:SF1">
    <property type="entry name" value="NADH-UBIQUINONE OXIDOREDUCTASE CHAIN 6"/>
    <property type="match status" value="1"/>
</dbReference>
<keyword evidence="8 15" id="KW-1278">Translocase</keyword>
<organism evidence="16">
    <name type="scientific">Metanephrops sibogae</name>
    <name type="common">Siboga lobster</name>
    <dbReference type="NCBI Taxonomy" id="490595"/>
    <lineage>
        <taxon>Eukaryota</taxon>
        <taxon>Metazoa</taxon>
        <taxon>Ecdysozoa</taxon>
        <taxon>Arthropoda</taxon>
        <taxon>Crustacea</taxon>
        <taxon>Multicrustacea</taxon>
        <taxon>Malacostraca</taxon>
        <taxon>Eumalacostraca</taxon>
        <taxon>Eucarida</taxon>
        <taxon>Decapoda</taxon>
        <taxon>Pleocyemata</taxon>
        <taxon>Astacidea</taxon>
        <taxon>Nephropoidea</taxon>
        <taxon>Nephropidae</taxon>
        <taxon>Metanephrops</taxon>
    </lineage>
</organism>
<evidence type="ECO:0000256" key="13">
    <source>
        <dbReference type="ARBA" id="ARBA00023136"/>
    </source>
</evidence>
<reference evidence="16" key="1">
    <citation type="submission" date="2014-09" db="EMBL/GenBank/DDBJ databases">
        <authorList>
            <person name="Gan H."/>
        </authorList>
    </citation>
    <scope>NUCLEOTIDE SEQUENCE</scope>
</reference>
<comment type="function">
    <text evidence="15">Core subunit of the mitochondrial membrane respiratory chain NADH dehydrogenase (Complex I) which catalyzes electron transfer from NADH through the respiratory chain, using ubiquinone as an electron acceptor. Essential for the catalytic activity and assembly of complex I.</text>
</comment>
<accession>A0A090MJX1</accession>
<evidence type="ECO:0000256" key="4">
    <source>
        <dbReference type="ARBA" id="ARBA00021095"/>
    </source>
</evidence>
<evidence type="ECO:0000256" key="6">
    <source>
        <dbReference type="ARBA" id="ARBA00022660"/>
    </source>
</evidence>
<dbReference type="PANTHER" id="PTHR11435">
    <property type="entry name" value="NADH UBIQUINONE OXIDOREDUCTASE SUBUNIT ND6"/>
    <property type="match status" value="1"/>
</dbReference>
<keyword evidence="15" id="KW-0830">Ubiquinone</keyword>
<dbReference type="GO" id="GO:0031966">
    <property type="term" value="C:mitochondrial membrane"/>
    <property type="evidence" value="ECO:0007669"/>
    <property type="project" value="UniProtKB-SubCell"/>
</dbReference>
<feature type="transmembrane region" description="Helical" evidence="15">
    <location>
        <begin position="54"/>
        <end position="75"/>
    </location>
</feature>
<evidence type="ECO:0000256" key="11">
    <source>
        <dbReference type="ARBA" id="ARBA00023027"/>
    </source>
</evidence>
<proteinExistence type="inferred from homology"/>
<keyword evidence="11 15" id="KW-0520">NAD</keyword>
<evidence type="ECO:0000256" key="3">
    <source>
        <dbReference type="ARBA" id="ARBA00012944"/>
    </source>
</evidence>
<comment type="subcellular location">
    <subcellularLocation>
        <location evidence="1 15">Mitochondrion membrane</location>
        <topology evidence="1 15">Multi-pass membrane protein</topology>
    </subcellularLocation>
</comment>
<name>A0A090MJX1_9EUCA</name>
<keyword evidence="12 15" id="KW-0496">Mitochondrion</keyword>
<evidence type="ECO:0000313" key="16">
    <source>
        <dbReference type="EMBL" id="CEG06199.1"/>
    </source>
</evidence>
<comment type="catalytic activity">
    <reaction evidence="14 15">
        <text>a ubiquinone + NADH + 5 H(+)(in) = a ubiquinol + NAD(+) + 4 H(+)(out)</text>
        <dbReference type="Rhea" id="RHEA:29091"/>
        <dbReference type="Rhea" id="RHEA-COMP:9565"/>
        <dbReference type="Rhea" id="RHEA-COMP:9566"/>
        <dbReference type="ChEBI" id="CHEBI:15378"/>
        <dbReference type="ChEBI" id="CHEBI:16389"/>
        <dbReference type="ChEBI" id="CHEBI:17976"/>
        <dbReference type="ChEBI" id="CHEBI:57540"/>
        <dbReference type="ChEBI" id="CHEBI:57945"/>
        <dbReference type="EC" id="7.1.1.2"/>
    </reaction>
</comment>
<protein>
    <recommendedName>
        <fullName evidence="4 15">NADH-ubiquinone oxidoreductase chain 6</fullName>
        <ecNumber evidence="3 15">7.1.1.2</ecNumber>
    </recommendedName>
</protein>
<evidence type="ECO:0000256" key="10">
    <source>
        <dbReference type="ARBA" id="ARBA00022989"/>
    </source>
</evidence>
<keyword evidence="10 15" id="KW-1133">Transmembrane helix</keyword>
<evidence type="ECO:0000256" key="1">
    <source>
        <dbReference type="ARBA" id="ARBA00004225"/>
    </source>
</evidence>
<feature type="transmembrane region" description="Helical" evidence="15">
    <location>
        <begin position="30"/>
        <end position="48"/>
    </location>
</feature>
<dbReference type="GO" id="GO:0008137">
    <property type="term" value="F:NADH dehydrogenase (ubiquinone) activity"/>
    <property type="evidence" value="ECO:0007669"/>
    <property type="project" value="UniProtKB-EC"/>
</dbReference>
<keyword evidence="9 15" id="KW-0249">Electron transport</keyword>
<dbReference type="Pfam" id="PF00499">
    <property type="entry name" value="Oxidored_q3"/>
    <property type="match status" value="1"/>
</dbReference>
<evidence type="ECO:0000256" key="8">
    <source>
        <dbReference type="ARBA" id="ARBA00022967"/>
    </source>
</evidence>
<dbReference type="EMBL" id="LN611668">
    <property type="protein sequence ID" value="CEG06199.1"/>
    <property type="molecule type" value="Genomic_DNA"/>
</dbReference>
<dbReference type="AlphaFoldDB" id="A0A090MJX1"/>
<dbReference type="EC" id="7.1.1.2" evidence="3 15"/>
<keyword evidence="5 15" id="KW-0813">Transport</keyword>
<evidence type="ECO:0000256" key="9">
    <source>
        <dbReference type="ARBA" id="ARBA00022982"/>
    </source>
</evidence>
<dbReference type="InterPro" id="IPR001457">
    <property type="entry name" value="NADH_UbQ/plastoQ_OxRdtase_su6"/>
</dbReference>
<comment type="similarity">
    <text evidence="2 15">Belongs to the complex I subunit 6 family.</text>
</comment>
<gene>
    <name evidence="16" type="primary">nad6</name>
</gene>
<geneLocation type="mitochondrion" evidence="16"/>
<evidence type="ECO:0000256" key="2">
    <source>
        <dbReference type="ARBA" id="ARBA00005698"/>
    </source>
</evidence>
<feature type="transmembrane region" description="Helical" evidence="15">
    <location>
        <begin position="87"/>
        <end position="106"/>
    </location>
</feature>
<keyword evidence="6 15" id="KW-0679">Respiratory chain</keyword>
<dbReference type="InterPro" id="IPR050269">
    <property type="entry name" value="ComplexI_Subunit6"/>
</dbReference>
<evidence type="ECO:0000256" key="12">
    <source>
        <dbReference type="ARBA" id="ARBA00023128"/>
    </source>
</evidence>
<evidence type="ECO:0000256" key="15">
    <source>
        <dbReference type="RuleBase" id="RU004430"/>
    </source>
</evidence>
<reference evidence="16" key="2">
    <citation type="submission" date="2014-10" db="EMBL/GenBank/DDBJ databases">
        <title>Complete mitochondrial genome of Metanephrops sibogae.</title>
        <authorList>
            <person name="Gan H.M."/>
            <person name="Tan M.H."/>
            <person name="Austin C.M."/>
        </authorList>
    </citation>
    <scope>NUCLEOTIDE SEQUENCE</scope>
</reference>
<feature type="transmembrane region" description="Helical" evidence="15">
    <location>
        <begin position="6"/>
        <end position="23"/>
    </location>
</feature>
<evidence type="ECO:0000256" key="5">
    <source>
        <dbReference type="ARBA" id="ARBA00022448"/>
    </source>
</evidence>
<keyword evidence="7 15" id="KW-0812">Transmembrane</keyword>
<feature type="transmembrane region" description="Helical" evidence="15">
    <location>
        <begin position="148"/>
        <end position="170"/>
    </location>
</feature>
<evidence type="ECO:0000256" key="7">
    <source>
        <dbReference type="ARBA" id="ARBA00022692"/>
    </source>
</evidence>
<sequence length="179" mass="19881">MKLLSEILFFMLPMVLATSFLFVRLLHPLAMGLCLVAQTVMISITAGLNNSSFWFSYILFLIFLGAMLVLFIYVASLASNEPFKFSSLTLVAFVSFMMLGLCLALIKDPLYITPDINILSSSLSPTLFLPNLTQSLISTIYSSPTTPFTLFMVLYLLLTLVVVVKIMTMYSSPLRLSSS</sequence>